<evidence type="ECO:0000313" key="3">
    <source>
        <dbReference type="Proteomes" id="UP000690515"/>
    </source>
</evidence>
<evidence type="ECO:0008006" key="4">
    <source>
        <dbReference type="Google" id="ProtNLM"/>
    </source>
</evidence>
<dbReference type="Proteomes" id="UP000690515">
    <property type="component" value="Unassembled WGS sequence"/>
</dbReference>
<gene>
    <name evidence="2" type="ORF">KCG35_26100</name>
</gene>
<accession>A0ABS5ZKB7</accession>
<evidence type="ECO:0000256" key="1">
    <source>
        <dbReference type="SAM" id="MobiDB-lite"/>
    </source>
</evidence>
<comment type="caution">
    <text evidence="2">The sequence shown here is derived from an EMBL/GenBank/DDBJ whole genome shotgun (WGS) entry which is preliminary data.</text>
</comment>
<keyword evidence="3" id="KW-1185">Reference proteome</keyword>
<feature type="region of interest" description="Disordered" evidence="1">
    <location>
        <begin position="1"/>
        <end position="92"/>
    </location>
</feature>
<protein>
    <recommendedName>
        <fullName evidence="4">RHS repeat protein</fullName>
    </recommendedName>
</protein>
<reference evidence="2 3" key="1">
    <citation type="submission" date="2021-04" db="EMBL/GenBank/DDBJ databases">
        <authorList>
            <person name="Pira H."/>
            <person name="Risdian C."/>
            <person name="Wink J."/>
        </authorList>
    </citation>
    <scope>NUCLEOTIDE SEQUENCE [LARGE SCALE GENOMIC DNA]</scope>
    <source>
        <strain evidence="2 3">WH53</strain>
    </source>
</reference>
<evidence type="ECO:0000313" key="2">
    <source>
        <dbReference type="EMBL" id="MBU2714529.1"/>
    </source>
</evidence>
<feature type="compositionally biased region" description="Low complexity" evidence="1">
    <location>
        <begin position="19"/>
        <end position="53"/>
    </location>
</feature>
<proteinExistence type="predicted"/>
<feature type="non-terminal residue" evidence="2">
    <location>
        <position position="192"/>
    </location>
</feature>
<name>A0ABS5ZKB7_9GAMM</name>
<organism evidence="2 3">
    <name type="scientific">Zooshikella harenae</name>
    <dbReference type="NCBI Taxonomy" id="2827238"/>
    <lineage>
        <taxon>Bacteria</taxon>
        <taxon>Pseudomonadati</taxon>
        <taxon>Pseudomonadota</taxon>
        <taxon>Gammaproteobacteria</taxon>
        <taxon>Oceanospirillales</taxon>
        <taxon>Zooshikellaceae</taxon>
        <taxon>Zooshikella</taxon>
    </lineage>
</organism>
<dbReference type="EMBL" id="JAGSOY010000356">
    <property type="protein sequence ID" value="MBU2714529.1"/>
    <property type="molecule type" value="Genomic_DNA"/>
</dbReference>
<sequence length="192" mass="20566">QYSYDDQGRLIQQMVTADSNYTGNTGNNSAGTSGNSNENGNNSSSNNNNGSTTEQPSSKDSDNDGLTDAYETLYGLNPNKNDASEDSDNDGITNLDEFYRGLNPKVPDQLSTSLNNAIQLLSPIRHFVADDITGVTLPDRASSTNAMLLSVTNQGQIEDSLINSSNPWVSTKSFDLNGSHYLAMGPVEAKTI</sequence>
<feature type="non-terminal residue" evidence="2">
    <location>
        <position position="1"/>
    </location>
</feature>
<dbReference type="RefSeq" id="WP_215822849.1">
    <property type="nucleotide sequence ID" value="NZ_JAGSOY010000356.1"/>
</dbReference>